<sequence>MYIRSSYHGVEQQKDMHVPFPFFLKSNDIPILKSQNYETEKSADLKVEYSSVFVVLNKMCIVQLDTYRKFR</sequence>
<name>A0A0A9ASQ8_ARUDO</name>
<organism evidence="1">
    <name type="scientific">Arundo donax</name>
    <name type="common">Giant reed</name>
    <name type="synonym">Donax arundinaceus</name>
    <dbReference type="NCBI Taxonomy" id="35708"/>
    <lineage>
        <taxon>Eukaryota</taxon>
        <taxon>Viridiplantae</taxon>
        <taxon>Streptophyta</taxon>
        <taxon>Embryophyta</taxon>
        <taxon>Tracheophyta</taxon>
        <taxon>Spermatophyta</taxon>
        <taxon>Magnoliopsida</taxon>
        <taxon>Liliopsida</taxon>
        <taxon>Poales</taxon>
        <taxon>Poaceae</taxon>
        <taxon>PACMAD clade</taxon>
        <taxon>Arundinoideae</taxon>
        <taxon>Arundineae</taxon>
        <taxon>Arundo</taxon>
    </lineage>
</organism>
<accession>A0A0A9ASQ8</accession>
<reference evidence="1" key="1">
    <citation type="submission" date="2014-09" db="EMBL/GenBank/DDBJ databases">
        <authorList>
            <person name="Magalhaes I.L.F."/>
            <person name="Oliveira U."/>
            <person name="Santos F.R."/>
            <person name="Vidigal T.H.D.A."/>
            <person name="Brescovit A.D."/>
            <person name="Santos A.J."/>
        </authorList>
    </citation>
    <scope>NUCLEOTIDE SEQUENCE</scope>
    <source>
        <tissue evidence="1">Shoot tissue taken approximately 20 cm above the soil surface</tissue>
    </source>
</reference>
<proteinExistence type="predicted"/>
<evidence type="ECO:0000313" key="1">
    <source>
        <dbReference type="EMBL" id="JAD54126.1"/>
    </source>
</evidence>
<reference evidence="1" key="2">
    <citation type="journal article" date="2015" name="Data Brief">
        <title>Shoot transcriptome of the giant reed, Arundo donax.</title>
        <authorList>
            <person name="Barrero R.A."/>
            <person name="Guerrero F.D."/>
            <person name="Moolhuijzen P."/>
            <person name="Goolsby J.A."/>
            <person name="Tidwell J."/>
            <person name="Bellgard S.E."/>
            <person name="Bellgard M.I."/>
        </authorList>
    </citation>
    <scope>NUCLEOTIDE SEQUENCE</scope>
    <source>
        <tissue evidence="1">Shoot tissue taken approximately 20 cm above the soil surface</tissue>
    </source>
</reference>
<dbReference type="AlphaFoldDB" id="A0A0A9ASQ8"/>
<dbReference type="EMBL" id="GBRH01243769">
    <property type="protein sequence ID" value="JAD54126.1"/>
    <property type="molecule type" value="Transcribed_RNA"/>
</dbReference>
<protein>
    <submittedName>
        <fullName evidence="1">Uncharacterized protein</fullName>
    </submittedName>
</protein>